<organism evidence="1 2">
    <name type="scientific">Haemonchus contortus</name>
    <name type="common">Barber pole worm</name>
    <dbReference type="NCBI Taxonomy" id="6289"/>
    <lineage>
        <taxon>Eukaryota</taxon>
        <taxon>Metazoa</taxon>
        <taxon>Ecdysozoa</taxon>
        <taxon>Nematoda</taxon>
        <taxon>Chromadorea</taxon>
        <taxon>Rhabditida</taxon>
        <taxon>Rhabditina</taxon>
        <taxon>Rhabditomorpha</taxon>
        <taxon>Strongyloidea</taxon>
        <taxon>Trichostrongylidae</taxon>
        <taxon>Haemonchus</taxon>
    </lineage>
</organism>
<dbReference type="WBParaSite" id="HCON_00083910-00001">
    <property type="protein sequence ID" value="HCON_00083910-00001"/>
    <property type="gene ID" value="HCON_00083910"/>
</dbReference>
<reference evidence="2" key="1">
    <citation type="submission" date="2020-12" db="UniProtKB">
        <authorList>
            <consortium name="WormBaseParasite"/>
        </authorList>
    </citation>
    <scope>IDENTIFICATION</scope>
    <source>
        <strain evidence="2">MHco3</strain>
    </source>
</reference>
<evidence type="ECO:0000313" key="1">
    <source>
        <dbReference type="Proteomes" id="UP000025227"/>
    </source>
</evidence>
<dbReference type="OrthoDB" id="5872152at2759"/>
<protein>
    <submittedName>
        <fullName evidence="2">Guanylate kinase-like domain-containing protein</fullName>
    </submittedName>
</protein>
<keyword evidence="1" id="KW-1185">Reference proteome</keyword>
<name>A0A7I4YEU0_HAECO</name>
<dbReference type="AlphaFoldDB" id="A0A7I4YEU0"/>
<accession>A0A7I4YEU0</accession>
<sequence length="123" mass="14069">MLDSEILSDHVYEVFRSDRKLRKGGGVCCLAKDVEKLERNAVTSNRLRGNLLNCEIPFIVPLVSDEVSTSIRKRLRRSGLAILYVPPCNLKHRLVRNRLYDRSRTPLTVWSAQPAREAAVQPR</sequence>
<proteinExistence type="predicted"/>
<dbReference type="Proteomes" id="UP000025227">
    <property type="component" value="Unplaced"/>
</dbReference>
<evidence type="ECO:0000313" key="2">
    <source>
        <dbReference type="WBParaSite" id="HCON_00083910-00001"/>
    </source>
</evidence>